<keyword evidence="4" id="KW-1185">Reference proteome</keyword>
<dbReference type="AlphaFoldDB" id="A0A4D7DPY0"/>
<dbReference type="InterPro" id="IPR009097">
    <property type="entry name" value="Cyclic_Pdiesterase"/>
</dbReference>
<accession>A0A4D7DPY0</accession>
<dbReference type="EMBL" id="CP039692">
    <property type="protein sequence ID" value="QCI99453.1"/>
    <property type="molecule type" value="Genomic_DNA"/>
</dbReference>
<reference evidence="2 4" key="2">
    <citation type="submission" date="2021-03" db="EMBL/GenBank/DDBJ databases">
        <title>Rapid diversification of plasmids in a genus of pathogenic and nitrogen fixing bacteria.</title>
        <authorList>
            <person name="Weisberg A.J."/>
            <person name="Miller M."/>
            <person name="Ream W."/>
            <person name="Grunwald N.J."/>
            <person name="Chang J.H."/>
        </authorList>
    </citation>
    <scope>NUCLEOTIDE SEQUENCE [LARGE SCALE GENOMIC DNA]</scope>
    <source>
        <strain evidence="2 4">AF3.44</strain>
    </source>
</reference>
<dbReference type="Gene3D" id="3.90.1140.10">
    <property type="entry name" value="Cyclic phosphodiesterase"/>
    <property type="match status" value="1"/>
</dbReference>
<sequence>MTLQSARSALPPIIVTAHVPPDDMDYFDRLRREHFPPERNYLKAHITIFHHLPGRVLEEAMALAAESVNQRQSFNAWISGIRHLGAGVAFDIESPELQELRADLFQRFGSWPGPQDRQKFKPHITVQNKVSRAGADRLYAELRSDFQPRHITVSGLDLWSYLGGPWEHKAFLPLRKKFETVNVKS</sequence>
<evidence type="ECO:0000313" key="4">
    <source>
        <dbReference type="Proteomes" id="UP000826513"/>
    </source>
</evidence>
<dbReference type="STRING" id="1367849.GCA_000518585_03495"/>
<reference evidence="1 3" key="1">
    <citation type="submission" date="2019-04" db="EMBL/GenBank/DDBJ databases">
        <title>Complete genome sequence of Agrobacterium larrymoorei CFBP5473.</title>
        <authorList>
            <person name="Haryono M."/>
            <person name="Chou L."/>
            <person name="Lin Y.-C."/>
            <person name="Lai E.-M."/>
            <person name="Kuo C.-H."/>
        </authorList>
    </citation>
    <scope>NUCLEOTIDE SEQUENCE [LARGE SCALE GENOMIC DNA]</scope>
    <source>
        <strain evidence="1 3">CFBP5473</strain>
    </source>
</reference>
<dbReference type="Proteomes" id="UP000826513">
    <property type="component" value="Chromosome 2"/>
</dbReference>
<dbReference type="RefSeq" id="WP_051441322.1">
    <property type="nucleotide sequence ID" value="NZ_CP039692.1"/>
</dbReference>
<evidence type="ECO:0000313" key="1">
    <source>
        <dbReference type="EMBL" id="QCI99453.1"/>
    </source>
</evidence>
<dbReference type="Pfam" id="PF13563">
    <property type="entry name" value="2_5_RNA_ligase2"/>
    <property type="match status" value="1"/>
</dbReference>
<proteinExistence type="predicted"/>
<name>A0A4D7DPY0_9HYPH</name>
<gene>
    <name evidence="1" type="ORF">CFBP5473_15730</name>
    <name evidence="2" type="ORF">J5285_16470</name>
</gene>
<dbReference type="KEGG" id="alf:CFBP5473_15730"/>
<evidence type="ECO:0000313" key="3">
    <source>
        <dbReference type="Proteomes" id="UP000298545"/>
    </source>
</evidence>
<dbReference type="GO" id="GO:0016874">
    <property type="term" value="F:ligase activity"/>
    <property type="evidence" value="ECO:0007669"/>
    <property type="project" value="UniProtKB-KW"/>
</dbReference>
<dbReference type="Proteomes" id="UP000298545">
    <property type="component" value="Chromosome linear"/>
</dbReference>
<dbReference type="SUPFAM" id="SSF55144">
    <property type="entry name" value="LigT-like"/>
    <property type="match status" value="1"/>
</dbReference>
<protein>
    <submittedName>
        <fullName evidence="1">2'-5' RNA ligase family protein</fullName>
    </submittedName>
</protein>
<dbReference type="OrthoDB" id="793003at2"/>
<keyword evidence="1" id="KW-0436">Ligase</keyword>
<organism evidence="1 3">
    <name type="scientific">Agrobacterium larrymoorei</name>
    <dbReference type="NCBI Taxonomy" id="160699"/>
    <lineage>
        <taxon>Bacteria</taxon>
        <taxon>Pseudomonadati</taxon>
        <taxon>Pseudomonadota</taxon>
        <taxon>Alphaproteobacteria</taxon>
        <taxon>Hyphomicrobiales</taxon>
        <taxon>Rhizobiaceae</taxon>
        <taxon>Rhizobium/Agrobacterium group</taxon>
        <taxon>Agrobacterium</taxon>
    </lineage>
</organism>
<evidence type="ECO:0000313" key="2">
    <source>
        <dbReference type="EMBL" id="QYA08999.1"/>
    </source>
</evidence>
<dbReference type="EMBL" id="CP072168">
    <property type="protein sequence ID" value="QYA08999.1"/>
    <property type="molecule type" value="Genomic_DNA"/>
</dbReference>